<accession>A0A3N1CMX5</accession>
<proteinExistence type="predicted"/>
<comment type="caution">
    <text evidence="1">The sequence shown here is derived from an EMBL/GenBank/DDBJ whole genome shotgun (WGS) entry which is preliminary data.</text>
</comment>
<dbReference type="AlphaFoldDB" id="A0A3N1CMX5"/>
<keyword evidence="2" id="KW-1185">Reference proteome</keyword>
<gene>
    <name evidence="1" type="ORF">EDD29_0035</name>
</gene>
<organism evidence="1 2">
    <name type="scientific">Actinocorallia herbida</name>
    <dbReference type="NCBI Taxonomy" id="58109"/>
    <lineage>
        <taxon>Bacteria</taxon>
        <taxon>Bacillati</taxon>
        <taxon>Actinomycetota</taxon>
        <taxon>Actinomycetes</taxon>
        <taxon>Streptosporangiales</taxon>
        <taxon>Thermomonosporaceae</taxon>
        <taxon>Actinocorallia</taxon>
    </lineage>
</organism>
<sequence length="213" mass="23889">MSSMSSIPTVMPPEEIPVHGSGFGYEHEPYAVICMTPAEGHPRTIQGRIDGEIVVTMPAEPGRWDSPENEYLIRLMQVRVAASVASQPAAAAWRRIRALDSGWAGTRLATSELPESEQYDQAALDRHEAMRERWLLNPGGTHGRFPDWTGLGMIASGRHQYWQELLPGEDRRMLDLVREQKAEAERLRAIAEPTDRAVRDYLRQHSAPATRPA</sequence>
<evidence type="ECO:0000313" key="1">
    <source>
        <dbReference type="EMBL" id="ROO82555.1"/>
    </source>
</evidence>
<dbReference type="Proteomes" id="UP000272400">
    <property type="component" value="Unassembled WGS sequence"/>
</dbReference>
<reference evidence="1 2" key="1">
    <citation type="submission" date="2018-11" db="EMBL/GenBank/DDBJ databases">
        <title>Sequencing the genomes of 1000 actinobacteria strains.</title>
        <authorList>
            <person name="Klenk H.-P."/>
        </authorList>
    </citation>
    <scope>NUCLEOTIDE SEQUENCE [LARGE SCALE GENOMIC DNA]</scope>
    <source>
        <strain evidence="1 2">DSM 44254</strain>
    </source>
</reference>
<evidence type="ECO:0000313" key="2">
    <source>
        <dbReference type="Proteomes" id="UP000272400"/>
    </source>
</evidence>
<protein>
    <submittedName>
        <fullName evidence="1">Uncharacterized protein</fullName>
    </submittedName>
</protein>
<name>A0A3N1CMX5_9ACTN</name>
<dbReference type="EMBL" id="RJKE01000001">
    <property type="protein sequence ID" value="ROO82555.1"/>
    <property type="molecule type" value="Genomic_DNA"/>
</dbReference>